<dbReference type="STRING" id="356305.SAMN05421841_1580"/>
<evidence type="ECO:0000313" key="2">
    <source>
        <dbReference type="Proteomes" id="UP000199469"/>
    </source>
</evidence>
<dbReference type="EMBL" id="FOIU01000001">
    <property type="protein sequence ID" value="SEW20587.1"/>
    <property type="molecule type" value="Genomic_DNA"/>
</dbReference>
<protein>
    <submittedName>
        <fullName evidence="1">DNA polymerase-3 subunit gamma/tau</fullName>
    </submittedName>
</protein>
<keyword evidence="2" id="KW-1185">Reference proteome</keyword>
<evidence type="ECO:0000313" key="1">
    <source>
        <dbReference type="EMBL" id="SEW20587.1"/>
    </source>
</evidence>
<accession>A0A1I0Q0V0</accession>
<gene>
    <name evidence="1" type="ORF">SAMN05421841_1580</name>
</gene>
<sequence length="205" mass="24119">MILAPFLHEKQEVKLPEIPQEKKTEEKAETVISLNMVQEVEIKKTTKPLSKQIVSSGISISSLMNKEEKPEEEESTVVKTEDLPQNHFTETDLQMEWNLLLKQLQTKDTFVFNAIKTFKMLKSDENKITVLYPSDSAKVEFDKVSRAFFNHFKTKVHNFAIEIEYKRDFENLKVEVMTKRKIFEKFIDKNPLLKDLDDLMRFDLT</sequence>
<dbReference type="AlphaFoldDB" id="A0A1I0Q0V0"/>
<organism evidence="1 2">
    <name type="scientific">Chryseobacterium wanjuense</name>
    <dbReference type="NCBI Taxonomy" id="356305"/>
    <lineage>
        <taxon>Bacteria</taxon>
        <taxon>Pseudomonadati</taxon>
        <taxon>Bacteroidota</taxon>
        <taxon>Flavobacteriia</taxon>
        <taxon>Flavobacteriales</taxon>
        <taxon>Weeksellaceae</taxon>
        <taxon>Chryseobacterium group</taxon>
        <taxon>Chryseobacterium</taxon>
    </lineage>
</organism>
<reference evidence="2" key="1">
    <citation type="submission" date="2016-10" db="EMBL/GenBank/DDBJ databases">
        <authorList>
            <person name="Varghese N."/>
            <person name="Submissions S."/>
        </authorList>
    </citation>
    <scope>NUCLEOTIDE SEQUENCE [LARGE SCALE GENOMIC DNA]</scope>
    <source>
        <strain evidence="2">DSM 17724</strain>
    </source>
</reference>
<name>A0A1I0Q0V0_9FLAO</name>
<proteinExistence type="predicted"/>
<dbReference type="Proteomes" id="UP000199469">
    <property type="component" value="Unassembled WGS sequence"/>
</dbReference>